<dbReference type="NCBIfam" id="TIGR00666">
    <property type="entry name" value="PBP4"/>
    <property type="match status" value="1"/>
</dbReference>
<dbReference type="GO" id="GO:0004185">
    <property type="term" value="F:serine-type carboxypeptidase activity"/>
    <property type="evidence" value="ECO:0007669"/>
    <property type="project" value="InterPro"/>
</dbReference>
<evidence type="ECO:0000313" key="4">
    <source>
        <dbReference type="EMBL" id="GGI18658.1"/>
    </source>
</evidence>
<reference evidence="5" key="1">
    <citation type="journal article" date="2019" name="Int. J. Syst. Evol. Microbiol.">
        <title>The Global Catalogue of Microorganisms (GCM) 10K type strain sequencing project: providing services to taxonomists for standard genome sequencing and annotation.</title>
        <authorList>
            <consortium name="The Broad Institute Genomics Platform"/>
            <consortium name="The Broad Institute Genome Sequencing Center for Infectious Disease"/>
            <person name="Wu L."/>
            <person name="Ma J."/>
        </authorList>
    </citation>
    <scope>NUCLEOTIDE SEQUENCE [LARGE SCALE GENOMIC DNA]</scope>
    <source>
        <strain evidence="5">CCM 2767</strain>
    </source>
</reference>
<comment type="similarity">
    <text evidence="1">Belongs to the peptidase S13 family.</text>
</comment>
<organism evidence="4 5">
    <name type="scientific">Oxalicibacterium faecigallinarum</name>
    <dbReference type="NCBI Taxonomy" id="573741"/>
    <lineage>
        <taxon>Bacteria</taxon>
        <taxon>Pseudomonadati</taxon>
        <taxon>Pseudomonadota</taxon>
        <taxon>Betaproteobacteria</taxon>
        <taxon>Burkholderiales</taxon>
        <taxon>Oxalobacteraceae</taxon>
        <taxon>Oxalicibacterium</taxon>
    </lineage>
</organism>
<feature type="chain" id="PRO_5035204524" evidence="3">
    <location>
        <begin position="26"/>
        <end position="476"/>
    </location>
</feature>
<dbReference type="SUPFAM" id="SSF56601">
    <property type="entry name" value="beta-lactamase/transpeptidase-like"/>
    <property type="match status" value="1"/>
</dbReference>
<proteinExistence type="inferred from homology"/>
<keyword evidence="2" id="KW-0378">Hydrolase</keyword>
<dbReference type="GO" id="GO:0000270">
    <property type="term" value="P:peptidoglycan metabolic process"/>
    <property type="evidence" value="ECO:0007669"/>
    <property type="project" value="TreeGrafter"/>
</dbReference>
<dbReference type="PANTHER" id="PTHR30023">
    <property type="entry name" value="D-ALANYL-D-ALANINE CARBOXYPEPTIDASE"/>
    <property type="match status" value="1"/>
</dbReference>
<gene>
    <name evidence="4" type="primary">dacB</name>
    <name evidence="4" type="ORF">GCM10008066_15180</name>
</gene>
<sequence length="476" mass="51716">MRIQRISPLIIAALIVVSGTVPASAQVTQSLPSAMTDALTRSAIPLQSVGAYVQEVTNPKPLIALNAEAGFNPASTMKLVTTNAALELLGPAFTWKTKAYIRGTLVDEVLHGDLIIRGEGDPKLVTEKFWQLLRQIRASGVREIRGNLILDRSQFQARPHDAGAFDDYPLKPYNVGPDALLLNYNVMSVHFLPDAARGVATMQFDPPVAWTNAQPPRLSSGACGDWQTALKPQFNPNGVVFDGAYPAACGEKTWYLHPYRVSPTAYFGQVFRQLWTDVGGRFDGVVTEGAVSPDARQIAEWQSPPLPEIVRDINKFSNNVMARHVLLAMAAASGNVPATPEFGANLVRAWLSRKGIDTTKLVIENGSGLSRIEQITPEEMGRMLVAAYQSPIMPEFISSMPIVGLDGTMRRRLVNNDVAGRAHIKTGSLDGVRAVAGYVQALSGRRYVVVCIINDTRAEAGRAAQDALLQWVHENG</sequence>
<keyword evidence="5" id="KW-1185">Reference proteome</keyword>
<dbReference type="Pfam" id="PF02113">
    <property type="entry name" value="Peptidase_S13"/>
    <property type="match status" value="1"/>
</dbReference>
<dbReference type="Gene3D" id="3.40.710.10">
    <property type="entry name" value="DD-peptidase/beta-lactamase superfamily"/>
    <property type="match status" value="1"/>
</dbReference>
<evidence type="ECO:0000256" key="3">
    <source>
        <dbReference type="SAM" id="SignalP"/>
    </source>
</evidence>
<dbReference type="InterPro" id="IPR000667">
    <property type="entry name" value="Peptidase_S13"/>
</dbReference>
<dbReference type="AlphaFoldDB" id="A0A8J3AYC7"/>
<feature type="signal peptide" evidence="3">
    <location>
        <begin position="1"/>
        <end position="25"/>
    </location>
</feature>
<keyword evidence="3" id="KW-0732">Signal</keyword>
<dbReference type="Gene3D" id="3.50.80.20">
    <property type="entry name" value="D-Ala-D-Ala carboxypeptidase C, peptidase S13"/>
    <property type="match status" value="1"/>
</dbReference>
<accession>A0A8J3AYC7</accession>
<name>A0A8J3AYC7_9BURK</name>
<dbReference type="PANTHER" id="PTHR30023:SF0">
    <property type="entry name" value="PENICILLIN-SENSITIVE CARBOXYPEPTIDASE A"/>
    <property type="match status" value="1"/>
</dbReference>
<dbReference type="PRINTS" id="PR00922">
    <property type="entry name" value="DADACBPTASE3"/>
</dbReference>
<comment type="caution">
    <text evidence="4">The sequence shown here is derived from an EMBL/GenBank/DDBJ whole genome shotgun (WGS) entry which is preliminary data.</text>
</comment>
<evidence type="ECO:0000313" key="5">
    <source>
        <dbReference type="Proteomes" id="UP000642180"/>
    </source>
</evidence>
<protein>
    <submittedName>
        <fullName evidence="4">Peptidase</fullName>
    </submittedName>
</protein>
<dbReference type="InterPro" id="IPR012338">
    <property type="entry name" value="Beta-lactam/transpept-like"/>
</dbReference>
<dbReference type="RefSeq" id="WP_188380637.1">
    <property type="nucleotide sequence ID" value="NZ_BMDI01000001.1"/>
</dbReference>
<evidence type="ECO:0000256" key="1">
    <source>
        <dbReference type="ARBA" id="ARBA00006096"/>
    </source>
</evidence>
<evidence type="ECO:0000256" key="2">
    <source>
        <dbReference type="ARBA" id="ARBA00022801"/>
    </source>
</evidence>
<dbReference type="EMBL" id="BMDI01000001">
    <property type="protein sequence ID" value="GGI18658.1"/>
    <property type="molecule type" value="Genomic_DNA"/>
</dbReference>
<dbReference type="GO" id="GO:0006508">
    <property type="term" value="P:proteolysis"/>
    <property type="evidence" value="ECO:0007669"/>
    <property type="project" value="InterPro"/>
</dbReference>
<dbReference type="Proteomes" id="UP000642180">
    <property type="component" value="Unassembled WGS sequence"/>
</dbReference>